<evidence type="ECO:0000256" key="5">
    <source>
        <dbReference type="ARBA" id="ARBA00023136"/>
    </source>
</evidence>
<evidence type="ECO:0000259" key="9">
    <source>
        <dbReference type="Pfam" id="PF08016"/>
    </source>
</evidence>
<feature type="transmembrane region" description="Helical" evidence="8">
    <location>
        <begin position="311"/>
        <end position="329"/>
    </location>
</feature>
<reference evidence="13" key="1">
    <citation type="submission" date="2016-06" db="UniProtKB">
        <authorList>
            <consortium name="WormBaseParasite"/>
        </authorList>
    </citation>
    <scope>IDENTIFICATION</scope>
</reference>
<feature type="transmembrane region" description="Helical" evidence="8">
    <location>
        <begin position="438"/>
        <end position="460"/>
    </location>
</feature>
<keyword evidence="12" id="KW-1185">Reference proteome</keyword>
<dbReference type="PRINTS" id="PR01433">
    <property type="entry name" value="POLYCYSTIN2"/>
</dbReference>
<feature type="domain" description="Polycystin cation channel PKD1/PKD2" evidence="9">
    <location>
        <begin position="304"/>
        <end position="495"/>
    </location>
</feature>
<dbReference type="Pfam" id="PF20519">
    <property type="entry name" value="Polycystin_dom"/>
    <property type="match status" value="1"/>
</dbReference>
<protein>
    <submittedName>
        <fullName evidence="13">PKD_channel domain-containing protein</fullName>
    </submittedName>
</protein>
<evidence type="ECO:0000313" key="12">
    <source>
        <dbReference type="Proteomes" id="UP000275846"/>
    </source>
</evidence>
<keyword evidence="3 8" id="KW-0812">Transmembrane</keyword>
<feature type="transmembrane region" description="Helical" evidence="8">
    <location>
        <begin position="349"/>
        <end position="367"/>
    </location>
</feature>
<dbReference type="Proteomes" id="UP000275846">
    <property type="component" value="Unassembled WGS sequence"/>
</dbReference>
<dbReference type="OrthoDB" id="444119at2759"/>
<feature type="domain" description="Polycystin" evidence="10">
    <location>
        <begin position="131"/>
        <end position="303"/>
    </location>
</feature>
<accession>A0A183SMB0</accession>
<sequence length="666" mass="76014">MSVFSKVNQAFVHDPDDTENDGSKSENLVHEAEQVQLEAETHDPEKDVLGYGDADIHGCWHRFMFHLRMAFGILDRNAYHMTHTMQEALMNSKVEGEKLSLATANSIEDFWKPRPILSVKVLKGPLLANIYLDKWYNGDVQSGEQVYFIAYDALLLGLPRLRQLRMASNSCTIPQDFQSQISKCYNAYTVGTEDTSAFGPKNSTAWTYTSPEVLSAGYHWGKMAVYGGGGYYVDLPRNETEARQLLNELFECLWVDRGTRAIFLHLTVYNPNVNLFCVISLVTEIPASGGIITSGDFRTVKLVRYVTTQDFVVMGFECLFLCFLIYYTAEEIIEIYRLRCQYFKGFWNLVDILVILLASVCAGFNIYRTYAVQKNLGNLLASPDVYPNFERLSYWEMQFDYAVGILVFLVWIKIFKYVSFNKTMNQLNLTLCSCAKDIAGFGVMFFIVFFAFAQLGYLAFGTQVTDFATFSTSLLTLFRIILGDFDFQALHEANSRLQEIRKKTKQKKAQLLEIQNVIDVVDTDGQDMTIDDFKSEMKDSAGGFTLEQVFKKADINSDLKLSPAERSALKKTLEHKKMEIIHDMVNYQEAQLGQSFEQVAKFFADKTASKEEVNQAFSRLIRLETCIRTVTERIRAMAEKLESVEEAKSKRPDRLVTILENIISVR</sequence>
<proteinExistence type="inferred from homology"/>
<name>A0A183SMB0_SCHSO</name>
<dbReference type="Gene3D" id="1.10.287.70">
    <property type="match status" value="1"/>
</dbReference>
<dbReference type="InterPro" id="IPR051223">
    <property type="entry name" value="Polycystin"/>
</dbReference>
<keyword evidence="4 8" id="KW-1133">Transmembrane helix</keyword>
<dbReference type="GO" id="GO:0005262">
    <property type="term" value="F:calcium channel activity"/>
    <property type="evidence" value="ECO:0007669"/>
    <property type="project" value="TreeGrafter"/>
</dbReference>
<dbReference type="Gene3D" id="1.20.5.340">
    <property type="match status" value="1"/>
</dbReference>
<dbReference type="EMBL" id="UYSU01033217">
    <property type="protein sequence ID" value="VDL91743.1"/>
    <property type="molecule type" value="Genomic_DNA"/>
</dbReference>
<keyword evidence="6" id="KW-0325">Glycoprotein</keyword>
<dbReference type="GO" id="GO:0016020">
    <property type="term" value="C:membrane"/>
    <property type="evidence" value="ECO:0007669"/>
    <property type="project" value="UniProtKB-SubCell"/>
</dbReference>
<comment type="similarity">
    <text evidence="2">Belongs to the polycystin family.</text>
</comment>
<reference evidence="11 12" key="2">
    <citation type="submission" date="2018-11" db="EMBL/GenBank/DDBJ databases">
        <authorList>
            <consortium name="Pathogen Informatics"/>
        </authorList>
    </citation>
    <scope>NUCLEOTIDE SEQUENCE [LARGE SCALE GENOMIC DNA]</scope>
    <source>
        <strain evidence="11 12">NST_G2</strain>
    </source>
</reference>
<evidence type="ECO:0000256" key="4">
    <source>
        <dbReference type="ARBA" id="ARBA00022989"/>
    </source>
</evidence>
<evidence type="ECO:0000256" key="1">
    <source>
        <dbReference type="ARBA" id="ARBA00004141"/>
    </source>
</evidence>
<evidence type="ECO:0000256" key="7">
    <source>
        <dbReference type="PIRSR" id="PIRSR603915-2"/>
    </source>
</evidence>
<feature type="disulfide bond" evidence="7">
    <location>
        <begin position="171"/>
        <end position="184"/>
    </location>
</feature>
<dbReference type="STRING" id="70667.A0A183SMB0"/>
<dbReference type="InterPro" id="IPR003915">
    <property type="entry name" value="PKD_2"/>
</dbReference>
<gene>
    <name evidence="11" type="ORF">SSLN_LOCUS5358</name>
</gene>
<evidence type="ECO:0000256" key="2">
    <source>
        <dbReference type="ARBA" id="ARBA00007200"/>
    </source>
</evidence>
<evidence type="ECO:0000256" key="6">
    <source>
        <dbReference type="ARBA" id="ARBA00023180"/>
    </source>
</evidence>
<dbReference type="Pfam" id="PF08016">
    <property type="entry name" value="PKD_channel"/>
    <property type="match status" value="1"/>
</dbReference>
<dbReference type="GO" id="GO:0005509">
    <property type="term" value="F:calcium ion binding"/>
    <property type="evidence" value="ECO:0007669"/>
    <property type="project" value="InterPro"/>
</dbReference>
<evidence type="ECO:0000259" key="10">
    <source>
        <dbReference type="Pfam" id="PF20519"/>
    </source>
</evidence>
<evidence type="ECO:0000256" key="3">
    <source>
        <dbReference type="ARBA" id="ARBA00022692"/>
    </source>
</evidence>
<dbReference type="PANTHER" id="PTHR10877">
    <property type="entry name" value="POLYCYSTIN FAMILY MEMBER"/>
    <property type="match status" value="1"/>
</dbReference>
<dbReference type="WBParaSite" id="SSLN_0000552901-mRNA-1">
    <property type="protein sequence ID" value="SSLN_0000552901-mRNA-1"/>
    <property type="gene ID" value="SSLN_0000552901"/>
</dbReference>
<dbReference type="GO" id="GO:0050982">
    <property type="term" value="P:detection of mechanical stimulus"/>
    <property type="evidence" value="ECO:0007669"/>
    <property type="project" value="TreeGrafter"/>
</dbReference>
<organism evidence="13">
    <name type="scientific">Schistocephalus solidus</name>
    <name type="common">Tapeworm</name>
    <dbReference type="NCBI Taxonomy" id="70667"/>
    <lineage>
        <taxon>Eukaryota</taxon>
        <taxon>Metazoa</taxon>
        <taxon>Spiralia</taxon>
        <taxon>Lophotrochozoa</taxon>
        <taxon>Platyhelminthes</taxon>
        <taxon>Cestoda</taxon>
        <taxon>Eucestoda</taxon>
        <taxon>Diphyllobothriidea</taxon>
        <taxon>Diphyllobothriidae</taxon>
        <taxon>Schistocephalus</taxon>
    </lineage>
</organism>
<evidence type="ECO:0000256" key="8">
    <source>
        <dbReference type="SAM" id="Phobius"/>
    </source>
</evidence>
<dbReference type="InterPro" id="IPR046791">
    <property type="entry name" value="Polycystin_dom"/>
</dbReference>
<dbReference type="SUPFAM" id="SSF81324">
    <property type="entry name" value="Voltage-gated potassium channels"/>
    <property type="match status" value="1"/>
</dbReference>
<dbReference type="AlphaFoldDB" id="A0A183SMB0"/>
<dbReference type="InterPro" id="IPR013122">
    <property type="entry name" value="PKD1_2_channel"/>
</dbReference>
<dbReference type="PANTHER" id="PTHR10877:SF183">
    <property type="entry name" value="AT14535P-RELATED"/>
    <property type="match status" value="1"/>
</dbReference>
<feature type="transmembrane region" description="Helical" evidence="8">
    <location>
        <begin position="401"/>
        <end position="418"/>
    </location>
</feature>
<evidence type="ECO:0000313" key="11">
    <source>
        <dbReference type="EMBL" id="VDL91743.1"/>
    </source>
</evidence>
<keyword evidence="5 8" id="KW-0472">Membrane</keyword>
<evidence type="ECO:0000313" key="13">
    <source>
        <dbReference type="WBParaSite" id="SSLN_0000552901-mRNA-1"/>
    </source>
</evidence>
<comment type="subcellular location">
    <subcellularLocation>
        <location evidence="1">Membrane</location>
        <topology evidence="1">Multi-pass membrane protein</topology>
    </subcellularLocation>
</comment>